<reference evidence="2 3" key="1">
    <citation type="submission" date="2016-11" db="EMBL/GenBank/DDBJ databases">
        <title>Study of marine rhodopsin-containing bacteria.</title>
        <authorList>
            <person name="Yoshizawa S."/>
            <person name="Kumagai Y."/>
            <person name="Kogure K."/>
        </authorList>
    </citation>
    <scope>NUCLEOTIDE SEQUENCE [LARGE SCALE GENOMIC DNA]</scope>
    <source>
        <strain evidence="2 3">SAORIC-28</strain>
    </source>
</reference>
<dbReference type="EMBL" id="MQWD01000001">
    <property type="protein sequence ID" value="PAP78442.1"/>
    <property type="molecule type" value="Genomic_DNA"/>
</dbReference>
<comment type="caution">
    <text evidence="2">The sequence shown here is derived from an EMBL/GenBank/DDBJ whole genome shotgun (WGS) entry which is preliminary data.</text>
</comment>
<feature type="chain" id="PRO_5012199486" description="Secretion system C-terminal sorting domain-containing protein" evidence="1">
    <location>
        <begin position="20"/>
        <end position="313"/>
    </location>
</feature>
<keyword evidence="3" id="KW-1185">Reference proteome</keyword>
<name>A0A271J4K2_9BACT</name>
<evidence type="ECO:0000313" key="3">
    <source>
        <dbReference type="Proteomes" id="UP000216339"/>
    </source>
</evidence>
<accession>A0A271J4K2</accession>
<gene>
    <name evidence="2" type="ORF">BSZ37_19440</name>
</gene>
<evidence type="ECO:0008006" key="4">
    <source>
        <dbReference type="Google" id="ProtNLM"/>
    </source>
</evidence>
<dbReference type="OrthoDB" id="9792152at2"/>
<sequence>MRLLLLVLAATASAQPALVAEASVDKDVYEYGEPIVFRYSLLNVGTEETVILTSGSCRAAFAFEGVPLDEACTLDSVSSVLKPDGGYIWEWTLDPADLGLPVADGTQTMTGYIAGYCGAEGKPCPDSTTVSVSFEAPAYLGGRLSVRYEEANADSVAALRTAYDGVVVDESTRPDGSRSEEWRISGVQLDEAAAALDANGAVISAEAVRWVPTSERFEVATAPRPTNALLTPPTPNPTSDLATFSLRLQATEAVTVDVLDALGRRVAVLHDGPLLSGVDHTFGVEGAALPAGVYVVRVVGETVRQSRRVTVAR</sequence>
<keyword evidence="1" id="KW-0732">Signal</keyword>
<dbReference type="Proteomes" id="UP000216339">
    <property type="component" value="Unassembled WGS sequence"/>
</dbReference>
<evidence type="ECO:0000256" key="1">
    <source>
        <dbReference type="SAM" id="SignalP"/>
    </source>
</evidence>
<feature type="signal peptide" evidence="1">
    <location>
        <begin position="1"/>
        <end position="19"/>
    </location>
</feature>
<protein>
    <recommendedName>
        <fullName evidence="4">Secretion system C-terminal sorting domain-containing protein</fullName>
    </recommendedName>
</protein>
<proteinExistence type="predicted"/>
<dbReference type="AlphaFoldDB" id="A0A271J4K2"/>
<dbReference type="RefSeq" id="WP_095512122.1">
    <property type="nucleotide sequence ID" value="NZ_MQWD01000001.1"/>
</dbReference>
<evidence type="ECO:0000313" key="2">
    <source>
        <dbReference type="EMBL" id="PAP78442.1"/>
    </source>
</evidence>
<organism evidence="2 3">
    <name type="scientific">Rubrivirga marina</name>
    <dbReference type="NCBI Taxonomy" id="1196024"/>
    <lineage>
        <taxon>Bacteria</taxon>
        <taxon>Pseudomonadati</taxon>
        <taxon>Rhodothermota</taxon>
        <taxon>Rhodothermia</taxon>
        <taxon>Rhodothermales</taxon>
        <taxon>Rubricoccaceae</taxon>
        <taxon>Rubrivirga</taxon>
    </lineage>
</organism>